<evidence type="ECO:0000259" key="2">
    <source>
        <dbReference type="SMART" id="SM00382"/>
    </source>
</evidence>
<dbReference type="InterPro" id="IPR054289">
    <property type="entry name" value="DUF7025"/>
</dbReference>
<feature type="compositionally biased region" description="Acidic residues" evidence="1">
    <location>
        <begin position="1015"/>
        <end position="1028"/>
    </location>
</feature>
<dbReference type="Pfam" id="PF00004">
    <property type="entry name" value="AAA"/>
    <property type="match status" value="1"/>
</dbReference>
<dbReference type="GO" id="GO:0016887">
    <property type="term" value="F:ATP hydrolysis activity"/>
    <property type="evidence" value="ECO:0007669"/>
    <property type="project" value="InterPro"/>
</dbReference>
<feature type="compositionally biased region" description="Pro residues" evidence="1">
    <location>
        <begin position="355"/>
        <end position="364"/>
    </location>
</feature>
<feature type="domain" description="AAA+ ATPase" evidence="2">
    <location>
        <begin position="662"/>
        <end position="789"/>
    </location>
</feature>
<evidence type="ECO:0000313" key="3">
    <source>
        <dbReference type="EMBL" id="ELA26190.1"/>
    </source>
</evidence>
<dbReference type="Pfam" id="PF22942">
    <property type="entry name" value="DUF7025"/>
    <property type="match status" value="1"/>
</dbReference>
<feature type="compositionally biased region" description="Polar residues" evidence="1">
    <location>
        <begin position="941"/>
        <end position="951"/>
    </location>
</feature>
<dbReference type="SMART" id="SM00382">
    <property type="entry name" value="AAA"/>
    <property type="match status" value="1"/>
</dbReference>
<protein>
    <submittedName>
        <fullName evidence="3">AAA family</fullName>
    </submittedName>
</protein>
<organism evidence="3">
    <name type="scientific">Colletotrichum fructicola (strain Nara gc5)</name>
    <name type="common">Anthracnose fungus</name>
    <name type="synonym">Colletotrichum gloeosporioides (strain Nara gc5)</name>
    <dbReference type="NCBI Taxonomy" id="1213859"/>
    <lineage>
        <taxon>Eukaryota</taxon>
        <taxon>Fungi</taxon>
        <taxon>Dikarya</taxon>
        <taxon>Ascomycota</taxon>
        <taxon>Pezizomycotina</taxon>
        <taxon>Sordariomycetes</taxon>
        <taxon>Hypocreomycetidae</taxon>
        <taxon>Glomerellales</taxon>
        <taxon>Glomerellaceae</taxon>
        <taxon>Colletotrichum</taxon>
        <taxon>Colletotrichum gloeosporioides species complex</taxon>
    </lineage>
</organism>
<sequence>MSDIAGETPGVDSVSNAVPAALLTGISQSHNSDIPAITASKPDGGHGSNAEISNTLLSRILELPLLVSVGEFNYEDFKNRWGDQDRYHVIELLMGSERTVSEVNREKMRRSKAQGFRTQRQEIALKVSVGDSWIQRIRIHSPILLRILRIAMDVHDWNTEQPRVFFRPFKCIVYYHDRIKHLLRYLENKLSQTESLDTQSRNQGTSPSISEIGSTVQDHCFENEDIPELNDPSMTAAIAIEHLRCYVEFMDTRVLSMQAPLNGNDTARVRFEDLWSIFQVGEIIYAPTIGSTYDAGDPCKRYQTAFRLFHKSDAVIRDDEPNDLQIKTVPGQGEDWSPVNDRPKPLGFPHGVPGGVPPSAPPPTEKQEGFRRLTLWCYYIDYNGMSYGPVRHKFYFDAFSGRKDIRTLVAYPMRFAVDHERLKADLNLQGEKFKTFADKKHVFCEGWTVKVPPLGRPDDDLWSQRKSSPTHIESDVIIDVAEALRKKVDWRMHFGLPSAGETTSTWLDGSDNTKLLHWFNFDEKDKSKAKKPLFEIVEVTQRSDDAEEKVKQAGIDADKFLKAWQKGPVRNLVGLDEDINTLLLPRRLSVYVLRLRKFRMVDVFSLRMMPCQTDIFDELKIDANHKLILQSLVSDHFEKRRLQRRAPNRSLISQDIIRGKGSGLFILLHGVPGVGKTATAEAVAQANSKPLFTIACGDLGLDPENVEERLMDIFRLAHIWDCVLLLDEADIFLARRDNFNLQRNALVSVFLRVLEYYSGILFLTTNRVGLLDEAFKSRIHISLYYEPLSRDQTVDIFRFNIQRLRDIEKERQFRSQDSAEERPKLLIKAKKIVYYAKQYFDNQEDTPHLRWNGRQIRNAFQIATSLAQFKAFQSHEVASMREGSEGFVLDETQFVTVAEAIEKFGNYMDYTRAKTDSDEARLDSIRADDITNEKLASMNRGYNTFSPASTQRHGRRFQQDRGSTQSQKGVGRGTESAAGRLGSYHRRQSQGRGIGGSAAQAFRDQPFEMAHESELFEEEDYDDGDEGPEWQAQQIGLEDEDYDDD</sequence>
<dbReference type="HOGENOM" id="CLU_004471_2_3_1"/>
<dbReference type="PANTHER" id="PTHR46411">
    <property type="entry name" value="FAMILY ATPASE, PUTATIVE-RELATED"/>
    <property type="match status" value="1"/>
</dbReference>
<dbReference type="AlphaFoldDB" id="L2FJ30"/>
<dbReference type="Pfam" id="PF23232">
    <property type="entry name" value="AAA_lid_13"/>
    <property type="match status" value="1"/>
</dbReference>
<dbReference type="PANTHER" id="PTHR46411:SF3">
    <property type="entry name" value="AAA+ ATPASE DOMAIN-CONTAINING PROTEIN"/>
    <property type="match status" value="1"/>
</dbReference>
<dbReference type="CDD" id="cd19481">
    <property type="entry name" value="RecA-like_protease"/>
    <property type="match status" value="1"/>
</dbReference>
<feature type="region of interest" description="Disordered" evidence="1">
    <location>
        <begin position="328"/>
        <end position="365"/>
    </location>
</feature>
<dbReference type="InterPro" id="IPR003593">
    <property type="entry name" value="AAA+_ATPase"/>
</dbReference>
<dbReference type="InterPro" id="IPR003959">
    <property type="entry name" value="ATPase_AAA_core"/>
</dbReference>
<proteinExistence type="predicted"/>
<dbReference type="Gene3D" id="3.40.50.300">
    <property type="entry name" value="P-loop containing nucleotide triphosphate hydrolases"/>
    <property type="match status" value="1"/>
</dbReference>
<dbReference type="InterPro" id="IPR056599">
    <property type="entry name" value="AAA_lid_fung"/>
</dbReference>
<accession>L2FJ30</accession>
<evidence type="ECO:0000256" key="1">
    <source>
        <dbReference type="SAM" id="MobiDB-lite"/>
    </source>
</evidence>
<feature type="region of interest" description="Disordered" evidence="1">
    <location>
        <begin position="941"/>
        <end position="1045"/>
    </location>
</feature>
<feature type="compositionally biased region" description="Basic and acidic residues" evidence="1">
    <location>
        <begin position="1005"/>
        <end position="1014"/>
    </location>
</feature>
<dbReference type="GO" id="GO:0005524">
    <property type="term" value="F:ATP binding"/>
    <property type="evidence" value="ECO:0007669"/>
    <property type="project" value="InterPro"/>
</dbReference>
<reference evidence="3" key="1">
    <citation type="submission" date="2012-08" db="EMBL/GenBank/DDBJ databases">
        <title>Genome analysis of Colletotrichum orbiculare and Colletotrichum fructicola.</title>
        <authorList>
            <person name="Gan P.H.P."/>
            <person name="Ikeda K."/>
            <person name="Irieda H."/>
            <person name="Narusaka M."/>
            <person name="O'Connell R.J."/>
            <person name="Narusaka Y."/>
            <person name="Takano Y."/>
            <person name="Kubo Y."/>
            <person name="Shirasu K."/>
        </authorList>
    </citation>
    <scope>NUCLEOTIDE SEQUENCE</scope>
    <source>
        <strain evidence="3">Nara gc5</strain>
    </source>
</reference>
<dbReference type="SUPFAM" id="SSF52540">
    <property type="entry name" value="P-loop containing nucleoside triphosphate hydrolases"/>
    <property type="match status" value="1"/>
</dbReference>
<dbReference type="InterPro" id="IPR027417">
    <property type="entry name" value="P-loop_NTPase"/>
</dbReference>
<name>L2FJ30_COLFN</name>
<gene>
    <name evidence="3" type="ORF">CGGC5_1761</name>
</gene>
<dbReference type="STRING" id="1213859.L2FJ30"/>
<dbReference type="EMBL" id="KB021069">
    <property type="protein sequence ID" value="ELA26190.1"/>
    <property type="molecule type" value="Genomic_DNA"/>
</dbReference>